<evidence type="ECO:0000256" key="2">
    <source>
        <dbReference type="ARBA" id="ARBA00023002"/>
    </source>
</evidence>
<keyword evidence="3" id="KW-0045">Antibiotic biosynthesis</keyword>
<evidence type="ECO:0000256" key="3">
    <source>
        <dbReference type="ARBA" id="ARBA00023194"/>
    </source>
</evidence>
<evidence type="ECO:0000313" key="6">
    <source>
        <dbReference type="Proteomes" id="UP000216885"/>
    </source>
</evidence>
<dbReference type="PANTHER" id="PTHR10696">
    <property type="entry name" value="GAMMA-BUTYROBETAINE HYDROXYLASE-RELATED"/>
    <property type="match status" value="1"/>
</dbReference>
<dbReference type="InterPro" id="IPR042098">
    <property type="entry name" value="TauD-like_sf"/>
</dbReference>
<keyword evidence="6" id="KW-1185">Reference proteome</keyword>
<dbReference type="Proteomes" id="UP000216885">
    <property type="component" value="Unassembled WGS sequence"/>
</dbReference>
<organism evidence="5 6">
    <name type="scientific">Bordetella genomosp. 4</name>
    <dbReference type="NCBI Taxonomy" id="463044"/>
    <lineage>
        <taxon>Bacteria</taxon>
        <taxon>Pseudomonadati</taxon>
        <taxon>Pseudomonadota</taxon>
        <taxon>Betaproteobacteria</taxon>
        <taxon>Burkholderiales</taxon>
        <taxon>Alcaligenaceae</taxon>
        <taxon>Bordetella</taxon>
    </lineage>
</organism>
<gene>
    <name evidence="5" type="ORF">CAL20_02335</name>
</gene>
<reference evidence="5 6" key="1">
    <citation type="submission" date="2017-05" db="EMBL/GenBank/DDBJ databases">
        <title>Complete and WGS of Bordetella genogroups.</title>
        <authorList>
            <person name="Spilker T."/>
            <person name="LiPuma J."/>
        </authorList>
    </citation>
    <scope>NUCLEOTIDE SEQUENCE [LARGE SCALE GENOMIC DNA]</scope>
    <source>
        <strain evidence="5 6">AU9919</strain>
    </source>
</reference>
<accession>A0A261UY10</accession>
<dbReference type="SUPFAM" id="SSF51197">
    <property type="entry name" value="Clavaminate synthase-like"/>
    <property type="match status" value="1"/>
</dbReference>
<name>A0A261UY10_9BORD</name>
<evidence type="ECO:0000313" key="5">
    <source>
        <dbReference type="EMBL" id="OZI66170.1"/>
    </source>
</evidence>
<evidence type="ECO:0000259" key="4">
    <source>
        <dbReference type="Pfam" id="PF02668"/>
    </source>
</evidence>
<sequence>MNAIDSAMRPLPWTAEQVRQDNSWILRLTDEQVDGIQAALAHAKRLDKPLLAMEQADFPLSAAAQAALQQAIDMTQRRWGMCLLKGFPVNDWSEDDTRLAYWGLALYMGVGRTQNRASQFINDVRDAGGEYKVKGGRGYNTNAGLDFHQDSCDVVALLCRRTAKSGGTSKVVSSIALRDEILKRRPDLIAALQTPYFHSYQGTQDPTQPPYYQLPILGSHPEYFSARTNRKNIIAAQRDFPEIPRLTTAQTEVLDLLDELMPSERFCYSMELERGDMQLLNNYVTLHSRTPFEDYEEPDLKRHLLRLWLAVPSSQPLPDDWATYYGDVRAGAVRGGVRGSSITEEFLAYEKRQAAALNMPFETWRPKVTKEQMEAIIADLAAQSNDTVTAGNAA</sequence>
<comment type="caution">
    <text evidence="5">The sequence shown here is derived from an EMBL/GenBank/DDBJ whole genome shotgun (WGS) entry which is preliminary data.</text>
</comment>
<dbReference type="AlphaFoldDB" id="A0A261UY10"/>
<evidence type="ECO:0000256" key="1">
    <source>
        <dbReference type="ARBA" id="ARBA00001954"/>
    </source>
</evidence>
<dbReference type="Pfam" id="PF02668">
    <property type="entry name" value="TauD"/>
    <property type="match status" value="1"/>
</dbReference>
<dbReference type="GO" id="GO:0017000">
    <property type="term" value="P:antibiotic biosynthetic process"/>
    <property type="evidence" value="ECO:0007669"/>
    <property type="project" value="UniProtKB-KW"/>
</dbReference>
<proteinExistence type="predicted"/>
<dbReference type="EMBL" id="NEVQ01000002">
    <property type="protein sequence ID" value="OZI66170.1"/>
    <property type="molecule type" value="Genomic_DNA"/>
</dbReference>
<keyword evidence="2" id="KW-0560">Oxidoreductase</keyword>
<dbReference type="PANTHER" id="PTHR10696:SF56">
    <property type="entry name" value="TAUD_TFDA-LIKE DOMAIN-CONTAINING PROTEIN"/>
    <property type="match status" value="1"/>
</dbReference>
<dbReference type="RefSeq" id="WP_094822705.1">
    <property type="nucleotide sequence ID" value="NZ_NEVO01000013.1"/>
</dbReference>
<feature type="domain" description="TauD/TfdA-like" evidence="4">
    <location>
        <begin position="49"/>
        <end position="308"/>
    </location>
</feature>
<dbReference type="OrthoDB" id="753054at2"/>
<dbReference type="GO" id="GO:0016706">
    <property type="term" value="F:2-oxoglutarate-dependent dioxygenase activity"/>
    <property type="evidence" value="ECO:0007669"/>
    <property type="project" value="UniProtKB-ARBA"/>
</dbReference>
<dbReference type="InterPro" id="IPR003819">
    <property type="entry name" value="TauD/TfdA-like"/>
</dbReference>
<comment type="cofactor">
    <cofactor evidence="1">
        <name>Fe(2+)</name>
        <dbReference type="ChEBI" id="CHEBI:29033"/>
    </cofactor>
</comment>
<protein>
    <recommendedName>
        <fullName evidence="4">TauD/TfdA-like domain-containing protein</fullName>
    </recommendedName>
</protein>
<dbReference type="Gene3D" id="3.60.130.10">
    <property type="entry name" value="Clavaminate synthase-like"/>
    <property type="match status" value="1"/>
</dbReference>
<dbReference type="InterPro" id="IPR050411">
    <property type="entry name" value="AlphaKG_dependent_hydroxylases"/>
</dbReference>